<evidence type="ECO:0000256" key="2">
    <source>
        <dbReference type="ARBA" id="ARBA00022556"/>
    </source>
</evidence>
<comment type="pathway">
    <text evidence="7">Bacterial outer membrane biogenesis; LPS lipid A biosynthesis.</text>
</comment>
<dbReference type="GO" id="GO:0009245">
    <property type="term" value="P:lipid A biosynthetic process"/>
    <property type="evidence" value="ECO:0007669"/>
    <property type="project" value="UniProtKB-UniRule"/>
</dbReference>
<evidence type="ECO:0000256" key="1">
    <source>
        <dbReference type="ARBA" id="ARBA00022516"/>
    </source>
</evidence>
<dbReference type="OrthoDB" id="9784739at2"/>
<keyword evidence="1 7" id="KW-0444">Lipid biosynthesis</keyword>
<dbReference type="GO" id="GO:0016410">
    <property type="term" value="F:N-acyltransferase activity"/>
    <property type="evidence" value="ECO:0007669"/>
    <property type="project" value="InterPro"/>
</dbReference>
<evidence type="ECO:0000313" key="9">
    <source>
        <dbReference type="EMBL" id="OOG27171.1"/>
    </source>
</evidence>
<dbReference type="EC" id="2.3.1.191" evidence="7"/>
<dbReference type="PANTHER" id="PTHR43378:SF2">
    <property type="entry name" value="UDP-3-O-ACYLGLUCOSAMINE N-ACYLTRANSFERASE 1, MITOCHONDRIAL-RELATED"/>
    <property type="match status" value="1"/>
</dbReference>
<dbReference type="PANTHER" id="PTHR43378">
    <property type="entry name" value="UDP-3-O-ACYLGLUCOSAMINE N-ACYLTRANSFERASE"/>
    <property type="match status" value="1"/>
</dbReference>
<dbReference type="RefSeq" id="WP_077277865.1">
    <property type="nucleotide sequence ID" value="NZ_MVBK01000021.1"/>
</dbReference>
<proteinExistence type="inferred from homology"/>
<gene>
    <name evidence="7" type="primary">lpxD</name>
    <name evidence="9" type="ORF">B1C78_04105</name>
</gene>
<comment type="similarity">
    <text evidence="7">Belongs to the transferase hexapeptide repeat family. LpxD subfamily.</text>
</comment>
<evidence type="ECO:0000256" key="3">
    <source>
        <dbReference type="ARBA" id="ARBA00022679"/>
    </source>
</evidence>
<dbReference type="NCBIfam" id="NF002060">
    <property type="entry name" value="PRK00892.1"/>
    <property type="match status" value="1"/>
</dbReference>
<feature type="active site" description="Proton acceptor" evidence="7">
    <location>
        <position position="238"/>
    </location>
</feature>
<dbReference type="NCBIfam" id="TIGR01853">
    <property type="entry name" value="lipid_A_lpxD"/>
    <property type="match status" value="1"/>
</dbReference>
<sequence length="337" mass="34817">MAISLGELAARLGVHLNGDPEAVIDGVAPLDRAVPGQLSFLSQARFRPHLPATRATAVILSPEHLEACPTAALVTDNPQLAYARACTLLHPQPQASPGVHPTAVVADDAVIHESASIGPQCVIEHGSTIGASVVLGPGCMVGPGCEVGPASRLHARVTLLHGTRIGKRVVIHSGAVLGSDGFGFARDGERWEKIPQLGVVVVGDDVEIGANTTIDRGALGDTVIEEGVKLDNLIQVAHNVRIGAHTAVAGCVGIAGSTRIGRRCAIGGGAGIIGHLEIADGVTITAMTLVTHSIPEPGVYGSGVPHAPAREWNRTVARLRQLDDLARRVRALEDGDE</sequence>
<accession>A0A1V3NQ56</accession>
<comment type="subunit">
    <text evidence="7">Homotrimer.</text>
</comment>
<dbReference type="Gene3D" id="3.40.1390.10">
    <property type="entry name" value="MurE/MurF, N-terminal domain"/>
    <property type="match status" value="1"/>
</dbReference>
<dbReference type="InterPro" id="IPR001451">
    <property type="entry name" value="Hexapep"/>
</dbReference>
<dbReference type="Pfam" id="PF04613">
    <property type="entry name" value="LpxD"/>
    <property type="match status" value="1"/>
</dbReference>
<dbReference type="AlphaFoldDB" id="A0A1V3NQ56"/>
<dbReference type="Gene3D" id="1.20.5.170">
    <property type="match status" value="1"/>
</dbReference>
<evidence type="ECO:0000259" key="8">
    <source>
        <dbReference type="Pfam" id="PF04613"/>
    </source>
</evidence>
<name>A0A1V3NQ56_9GAMM</name>
<comment type="catalytic activity">
    <reaction evidence="7">
        <text>a UDP-3-O-[(3R)-3-hydroxyacyl]-alpha-D-glucosamine + a (3R)-hydroxyacyl-[ACP] = a UDP-2-N,3-O-bis[(3R)-3-hydroxyacyl]-alpha-D-glucosamine + holo-[ACP] + H(+)</text>
        <dbReference type="Rhea" id="RHEA:53836"/>
        <dbReference type="Rhea" id="RHEA-COMP:9685"/>
        <dbReference type="Rhea" id="RHEA-COMP:9945"/>
        <dbReference type="ChEBI" id="CHEBI:15378"/>
        <dbReference type="ChEBI" id="CHEBI:64479"/>
        <dbReference type="ChEBI" id="CHEBI:78827"/>
        <dbReference type="ChEBI" id="CHEBI:137740"/>
        <dbReference type="ChEBI" id="CHEBI:137748"/>
        <dbReference type="EC" id="2.3.1.191"/>
    </reaction>
</comment>
<dbReference type="SUPFAM" id="SSF51161">
    <property type="entry name" value="Trimeric LpxA-like enzymes"/>
    <property type="match status" value="1"/>
</dbReference>
<dbReference type="InterPro" id="IPR020573">
    <property type="entry name" value="UDP_GlcNAc_AcTrfase_non-rep"/>
</dbReference>
<dbReference type="Gene3D" id="2.160.10.10">
    <property type="entry name" value="Hexapeptide repeat proteins"/>
    <property type="match status" value="1"/>
</dbReference>
<comment type="function">
    <text evidence="7">Catalyzes the N-acylation of UDP-3-O-acylglucosamine using 3-hydroxyacyl-ACP as the acyl donor. Is involved in the biosynthesis of lipid A, a phosphorylated glycolipid that anchors the lipopolysaccharide to the outer membrane of the cell.</text>
</comment>
<protein>
    <recommendedName>
        <fullName evidence="7">UDP-3-O-acylglucosamine N-acyltransferase</fullName>
        <ecNumber evidence="7">2.3.1.191</ecNumber>
    </recommendedName>
</protein>
<comment type="caution">
    <text evidence="9">The sequence shown here is derived from an EMBL/GenBank/DDBJ whole genome shotgun (WGS) entry which is preliminary data.</text>
</comment>
<evidence type="ECO:0000256" key="4">
    <source>
        <dbReference type="ARBA" id="ARBA00022737"/>
    </source>
</evidence>
<keyword evidence="2 7" id="KW-0441">Lipid A biosynthesis</keyword>
<dbReference type="Pfam" id="PF00132">
    <property type="entry name" value="Hexapep"/>
    <property type="match status" value="2"/>
</dbReference>
<evidence type="ECO:0000256" key="7">
    <source>
        <dbReference type="HAMAP-Rule" id="MF_00523"/>
    </source>
</evidence>
<dbReference type="STRING" id="108003.B1C78_04105"/>
<dbReference type="InterPro" id="IPR007691">
    <property type="entry name" value="LpxD"/>
</dbReference>
<dbReference type="EMBL" id="MVBK01000021">
    <property type="protein sequence ID" value="OOG27171.1"/>
    <property type="molecule type" value="Genomic_DNA"/>
</dbReference>
<dbReference type="HAMAP" id="MF_00523">
    <property type="entry name" value="LpxD"/>
    <property type="match status" value="1"/>
</dbReference>
<keyword evidence="5 7" id="KW-0443">Lipid metabolism</keyword>
<dbReference type="UniPathway" id="UPA00973"/>
<evidence type="ECO:0000256" key="5">
    <source>
        <dbReference type="ARBA" id="ARBA00023098"/>
    </source>
</evidence>
<evidence type="ECO:0000256" key="6">
    <source>
        <dbReference type="ARBA" id="ARBA00023315"/>
    </source>
</evidence>
<keyword evidence="10" id="KW-1185">Reference proteome</keyword>
<evidence type="ECO:0000313" key="10">
    <source>
        <dbReference type="Proteomes" id="UP000189462"/>
    </source>
</evidence>
<dbReference type="GO" id="GO:0103118">
    <property type="term" value="F:UDP-3-O-[(3R)-3-hydroxyacyl]-glucosamine N-acyltransferase activity"/>
    <property type="evidence" value="ECO:0007669"/>
    <property type="project" value="UniProtKB-EC"/>
</dbReference>
<dbReference type="Proteomes" id="UP000189462">
    <property type="component" value="Unassembled WGS sequence"/>
</dbReference>
<keyword evidence="6 7" id="KW-0012">Acyltransferase</keyword>
<feature type="domain" description="UDP-3-O-[3-hydroxymyristoyl] glucosamine N-acyltransferase non-repeat region" evidence="8">
    <location>
        <begin position="22"/>
        <end position="87"/>
    </location>
</feature>
<keyword evidence="3 7" id="KW-0808">Transferase</keyword>
<dbReference type="InterPro" id="IPR011004">
    <property type="entry name" value="Trimer_LpxA-like_sf"/>
</dbReference>
<keyword evidence="4 7" id="KW-0677">Repeat</keyword>
<reference evidence="9 10" key="1">
    <citation type="submission" date="2017-02" db="EMBL/GenBank/DDBJ databases">
        <title>Genomic diversity within the haloalkaliphilic genus Thioalkalivibrio.</title>
        <authorList>
            <person name="Ahn A.-C."/>
            <person name="Meier-Kolthoff J."/>
            <person name="Overmars L."/>
            <person name="Richter M."/>
            <person name="Woyke T."/>
            <person name="Sorokin D.Y."/>
            <person name="Muyzer G."/>
        </authorList>
    </citation>
    <scope>NUCLEOTIDE SEQUENCE [LARGE SCALE GENOMIC DNA]</scope>
    <source>
        <strain evidence="9 10">ALJD</strain>
    </source>
</reference>
<dbReference type="CDD" id="cd03352">
    <property type="entry name" value="LbH_LpxD"/>
    <property type="match status" value="1"/>
</dbReference>
<dbReference type="GO" id="GO:0016020">
    <property type="term" value="C:membrane"/>
    <property type="evidence" value="ECO:0007669"/>
    <property type="project" value="GOC"/>
</dbReference>
<organism evidence="9 10">
    <name type="scientific">Thioalkalivibrio denitrificans</name>
    <dbReference type="NCBI Taxonomy" id="108003"/>
    <lineage>
        <taxon>Bacteria</taxon>
        <taxon>Pseudomonadati</taxon>
        <taxon>Pseudomonadota</taxon>
        <taxon>Gammaproteobacteria</taxon>
        <taxon>Chromatiales</taxon>
        <taxon>Ectothiorhodospiraceae</taxon>
        <taxon>Thioalkalivibrio</taxon>
    </lineage>
</organism>